<dbReference type="Proteomes" id="UP000799766">
    <property type="component" value="Unassembled WGS sequence"/>
</dbReference>
<name>A0A6A6P765_9PEZI</name>
<feature type="non-terminal residue" evidence="1">
    <location>
        <position position="77"/>
    </location>
</feature>
<reference evidence="1" key="1">
    <citation type="journal article" date="2020" name="Stud. Mycol.">
        <title>101 Dothideomycetes genomes: a test case for predicting lifestyles and emergence of pathogens.</title>
        <authorList>
            <person name="Haridas S."/>
            <person name="Albert R."/>
            <person name="Binder M."/>
            <person name="Bloem J."/>
            <person name="Labutti K."/>
            <person name="Salamov A."/>
            <person name="Andreopoulos B."/>
            <person name="Baker S."/>
            <person name="Barry K."/>
            <person name="Bills G."/>
            <person name="Bluhm B."/>
            <person name="Cannon C."/>
            <person name="Castanera R."/>
            <person name="Culley D."/>
            <person name="Daum C."/>
            <person name="Ezra D."/>
            <person name="Gonzalez J."/>
            <person name="Henrissat B."/>
            <person name="Kuo A."/>
            <person name="Liang C."/>
            <person name="Lipzen A."/>
            <person name="Lutzoni F."/>
            <person name="Magnuson J."/>
            <person name="Mondo S."/>
            <person name="Nolan M."/>
            <person name="Ohm R."/>
            <person name="Pangilinan J."/>
            <person name="Park H.-J."/>
            <person name="Ramirez L."/>
            <person name="Alfaro M."/>
            <person name="Sun H."/>
            <person name="Tritt A."/>
            <person name="Yoshinaga Y."/>
            <person name="Zwiers L.-H."/>
            <person name="Turgeon B."/>
            <person name="Goodwin S."/>
            <person name="Spatafora J."/>
            <person name="Crous P."/>
            <person name="Grigoriev I."/>
        </authorList>
    </citation>
    <scope>NUCLEOTIDE SEQUENCE</scope>
    <source>
        <strain evidence="1">ATCC 16933</strain>
    </source>
</reference>
<sequence>TMKEKIAQMAVQLEPIVEVLSNEPHPACPKSLLGLFLLTEAEIDSMAHFYGQSTPHEFTRYYPGSMTWDKEYFAACK</sequence>
<feature type="non-terminal residue" evidence="1">
    <location>
        <position position="1"/>
    </location>
</feature>
<gene>
    <name evidence="1" type="ORF">BDY21DRAFT_270216</name>
</gene>
<evidence type="ECO:0000313" key="1">
    <source>
        <dbReference type="EMBL" id="KAF2459800.1"/>
    </source>
</evidence>
<organism evidence="1 2">
    <name type="scientific">Lineolata rhizophorae</name>
    <dbReference type="NCBI Taxonomy" id="578093"/>
    <lineage>
        <taxon>Eukaryota</taxon>
        <taxon>Fungi</taxon>
        <taxon>Dikarya</taxon>
        <taxon>Ascomycota</taxon>
        <taxon>Pezizomycotina</taxon>
        <taxon>Dothideomycetes</taxon>
        <taxon>Dothideomycetes incertae sedis</taxon>
        <taxon>Lineolatales</taxon>
        <taxon>Lineolataceae</taxon>
        <taxon>Lineolata</taxon>
    </lineage>
</organism>
<dbReference type="OrthoDB" id="4156665at2759"/>
<protein>
    <submittedName>
        <fullName evidence="1">Uncharacterized protein</fullName>
    </submittedName>
</protein>
<keyword evidence="2" id="KW-1185">Reference proteome</keyword>
<proteinExistence type="predicted"/>
<dbReference type="AlphaFoldDB" id="A0A6A6P765"/>
<evidence type="ECO:0000313" key="2">
    <source>
        <dbReference type="Proteomes" id="UP000799766"/>
    </source>
</evidence>
<dbReference type="EMBL" id="MU001674">
    <property type="protein sequence ID" value="KAF2459800.1"/>
    <property type="molecule type" value="Genomic_DNA"/>
</dbReference>
<accession>A0A6A6P765</accession>